<evidence type="ECO:0000256" key="2">
    <source>
        <dbReference type="ARBA" id="ARBA00022692"/>
    </source>
</evidence>
<feature type="transmembrane region" description="Helical" evidence="5">
    <location>
        <begin position="150"/>
        <end position="171"/>
    </location>
</feature>
<evidence type="ECO:0000259" key="6">
    <source>
        <dbReference type="Pfam" id="PF13664"/>
    </source>
</evidence>
<evidence type="ECO:0000313" key="7">
    <source>
        <dbReference type="EMBL" id="KAH7060930.1"/>
    </source>
</evidence>
<feature type="domain" description="TMEM205-like" evidence="6">
    <location>
        <begin position="18"/>
        <end position="112"/>
    </location>
</feature>
<protein>
    <recommendedName>
        <fullName evidence="6">TMEM205-like domain-containing protein</fullName>
    </recommendedName>
</protein>
<dbReference type="InterPro" id="IPR053009">
    <property type="entry name" value="Xanthocillin_Biosynth-Assoc"/>
</dbReference>
<accession>A0ABQ8GMS0</accession>
<dbReference type="InterPro" id="IPR025423">
    <property type="entry name" value="TMEM205-like"/>
</dbReference>
<feature type="transmembrane region" description="Helical" evidence="5">
    <location>
        <begin position="12"/>
        <end position="32"/>
    </location>
</feature>
<dbReference type="EMBL" id="JAGTJR010000005">
    <property type="protein sequence ID" value="KAH7060930.1"/>
    <property type="molecule type" value="Genomic_DNA"/>
</dbReference>
<evidence type="ECO:0000313" key="8">
    <source>
        <dbReference type="Proteomes" id="UP000774617"/>
    </source>
</evidence>
<evidence type="ECO:0000256" key="3">
    <source>
        <dbReference type="ARBA" id="ARBA00022989"/>
    </source>
</evidence>
<name>A0ABQ8GMS0_9PEZI</name>
<evidence type="ECO:0000256" key="4">
    <source>
        <dbReference type="ARBA" id="ARBA00023136"/>
    </source>
</evidence>
<dbReference type="PANTHER" id="PTHR23241:SF102">
    <property type="entry name" value="LD23009P"/>
    <property type="match status" value="1"/>
</dbReference>
<feature type="transmembrane region" description="Helical" evidence="5">
    <location>
        <begin position="53"/>
        <end position="74"/>
    </location>
</feature>
<keyword evidence="8" id="KW-1185">Reference proteome</keyword>
<keyword evidence="3 5" id="KW-1133">Transmembrane helix</keyword>
<gene>
    <name evidence="7" type="ORF">B0J12DRAFT_650714</name>
</gene>
<evidence type="ECO:0000256" key="5">
    <source>
        <dbReference type="SAM" id="Phobius"/>
    </source>
</evidence>
<comment type="caution">
    <text evidence="7">The sequence shown here is derived from an EMBL/GenBank/DDBJ whole genome shotgun (WGS) entry which is preliminary data.</text>
</comment>
<proteinExistence type="predicted"/>
<evidence type="ECO:0000256" key="1">
    <source>
        <dbReference type="ARBA" id="ARBA00004370"/>
    </source>
</evidence>
<reference evidence="7 8" key="1">
    <citation type="journal article" date="2021" name="Nat. Commun.">
        <title>Genetic determinants of endophytism in the Arabidopsis root mycobiome.</title>
        <authorList>
            <person name="Mesny F."/>
            <person name="Miyauchi S."/>
            <person name="Thiergart T."/>
            <person name="Pickel B."/>
            <person name="Atanasova L."/>
            <person name="Karlsson M."/>
            <person name="Huettel B."/>
            <person name="Barry K.W."/>
            <person name="Haridas S."/>
            <person name="Chen C."/>
            <person name="Bauer D."/>
            <person name="Andreopoulos W."/>
            <person name="Pangilinan J."/>
            <person name="LaButti K."/>
            <person name="Riley R."/>
            <person name="Lipzen A."/>
            <person name="Clum A."/>
            <person name="Drula E."/>
            <person name="Henrissat B."/>
            <person name="Kohler A."/>
            <person name="Grigoriev I.V."/>
            <person name="Martin F.M."/>
            <person name="Hacquard S."/>
        </authorList>
    </citation>
    <scope>NUCLEOTIDE SEQUENCE [LARGE SCALE GENOMIC DNA]</scope>
    <source>
        <strain evidence="7 8">MPI-SDFR-AT-0080</strain>
    </source>
</reference>
<sequence length="177" mass="19921">MASLLSTILSPMPWHLSALGALFGTQIYQSFFMTKICYRALTRKEFVRLQGRVFPVYFALQTAGTVLMILTYPGHSLGTLLARRDFFPLGAMLATSLLNSLVYGPRTKRAMLDLVEKRADKDGADGFKGESSKEMHVLRRRFSKNHAMSIHLNFIGILASVLYVFTFGARFQLVEAF</sequence>
<keyword evidence="4 5" id="KW-0472">Membrane</keyword>
<organism evidence="7 8">
    <name type="scientific">Macrophomina phaseolina</name>
    <dbReference type="NCBI Taxonomy" id="35725"/>
    <lineage>
        <taxon>Eukaryota</taxon>
        <taxon>Fungi</taxon>
        <taxon>Dikarya</taxon>
        <taxon>Ascomycota</taxon>
        <taxon>Pezizomycotina</taxon>
        <taxon>Dothideomycetes</taxon>
        <taxon>Dothideomycetes incertae sedis</taxon>
        <taxon>Botryosphaeriales</taxon>
        <taxon>Botryosphaeriaceae</taxon>
        <taxon>Macrophomina</taxon>
    </lineage>
</organism>
<comment type="subcellular location">
    <subcellularLocation>
        <location evidence="1">Membrane</location>
    </subcellularLocation>
</comment>
<dbReference type="PANTHER" id="PTHR23241">
    <property type="entry name" value="LATE EMBRYOGENESIS ABUNDANT PLANTS LEA-RELATED"/>
    <property type="match status" value="1"/>
</dbReference>
<dbReference type="Proteomes" id="UP000774617">
    <property type="component" value="Unassembled WGS sequence"/>
</dbReference>
<dbReference type="Pfam" id="PF13664">
    <property type="entry name" value="DUF4149"/>
    <property type="match status" value="1"/>
</dbReference>
<keyword evidence="2 5" id="KW-0812">Transmembrane</keyword>
<feature type="transmembrane region" description="Helical" evidence="5">
    <location>
        <begin position="86"/>
        <end position="104"/>
    </location>
</feature>